<reference evidence="1 2" key="1">
    <citation type="journal article" date="2023" name="Sci. Data">
        <title>Genome assembly of the Korean intertidal mud-creeper Batillaria attramentaria.</title>
        <authorList>
            <person name="Patra A.K."/>
            <person name="Ho P.T."/>
            <person name="Jun S."/>
            <person name="Lee S.J."/>
            <person name="Kim Y."/>
            <person name="Won Y.J."/>
        </authorList>
    </citation>
    <scope>NUCLEOTIDE SEQUENCE [LARGE SCALE GENOMIC DNA]</scope>
    <source>
        <strain evidence="1">Wonlab-2016</strain>
    </source>
</reference>
<proteinExistence type="predicted"/>
<organism evidence="1 2">
    <name type="scientific">Batillaria attramentaria</name>
    <dbReference type="NCBI Taxonomy" id="370345"/>
    <lineage>
        <taxon>Eukaryota</taxon>
        <taxon>Metazoa</taxon>
        <taxon>Spiralia</taxon>
        <taxon>Lophotrochozoa</taxon>
        <taxon>Mollusca</taxon>
        <taxon>Gastropoda</taxon>
        <taxon>Caenogastropoda</taxon>
        <taxon>Sorbeoconcha</taxon>
        <taxon>Cerithioidea</taxon>
        <taxon>Batillariidae</taxon>
        <taxon>Batillaria</taxon>
    </lineage>
</organism>
<keyword evidence="2" id="KW-1185">Reference proteome</keyword>
<evidence type="ECO:0000313" key="1">
    <source>
        <dbReference type="EMBL" id="KAK7494061.1"/>
    </source>
</evidence>
<evidence type="ECO:0000313" key="2">
    <source>
        <dbReference type="Proteomes" id="UP001519460"/>
    </source>
</evidence>
<gene>
    <name evidence="1" type="ORF">BaRGS_00014719</name>
</gene>
<dbReference type="AlphaFoldDB" id="A0ABD0L485"/>
<accession>A0ABD0L485</accession>
<dbReference type="EMBL" id="JACVVK020000087">
    <property type="protein sequence ID" value="KAK7494061.1"/>
    <property type="molecule type" value="Genomic_DNA"/>
</dbReference>
<protein>
    <submittedName>
        <fullName evidence="1">Uncharacterized protein</fullName>
    </submittedName>
</protein>
<dbReference type="Proteomes" id="UP001519460">
    <property type="component" value="Unassembled WGS sequence"/>
</dbReference>
<comment type="caution">
    <text evidence="1">The sequence shown here is derived from an EMBL/GenBank/DDBJ whole genome shotgun (WGS) entry which is preliminary data.</text>
</comment>
<sequence length="91" mass="10174">MIKLLSGHLKRSSPLSQGSDLLEKFNSYEEDPEVRALGNDGKSPLVPPSGISVSVSRHSRQWRLVNVGVWLCTQTLVMLNFPDRVENEGRL</sequence>
<name>A0ABD0L485_9CAEN</name>